<dbReference type="Gene3D" id="3.30.70.2880">
    <property type="match status" value="1"/>
</dbReference>
<dbReference type="AlphaFoldDB" id="A0A350RYG6"/>
<evidence type="ECO:0000313" key="3">
    <source>
        <dbReference type="EMBL" id="HAC27598.1"/>
    </source>
</evidence>
<feature type="domain" description="PelD GGDEF" evidence="2">
    <location>
        <begin position="327"/>
        <end position="414"/>
    </location>
</feature>
<proteinExistence type="predicted"/>
<feature type="transmembrane region" description="Helical" evidence="1">
    <location>
        <begin position="22"/>
        <end position="42"/>
    </location>
</feature>
<protein>
    <submittedName>
        <fullName evidence="4">PelD-like GGDEF domain-containing protein</fullName>
    </submittedName>
    <submittedName>
        <fullName evidence="3">Polysaccharide biosynthesis protein</fullName>
    </submittedName>
</protein>
<comment type="caution">
    <text evidence="3">The sequence shown here is derived from an EMBL/GenBank/DDBJ whole genome shotgun (WGS) entry which is preliminary data.</text>
</comment>
<dbReference type="EMBL" id="QPJB01000001">
    <property type="protein sequence ID" value="RCW38043.1"/>
    <property type="molecule type" value="Genomic_DNA"/>
</dbReference>
<evidence type="ECO:0000313" key="7">
    <source>
        <dbReference type="Proteomes" id="UP000253065"/>
    </source>
</evidence>
<evidence type="ECO:0000313" key="4">
    <source>
        <dbReference type="EMBL" id="RBP77197.1"/>
    </source>
</evidence>
<feature type="transmembrane region" description="Helical" evidence="1">
    <location>
        <begin position="54"/>
        <end position="83"/>
    </location>
</feature>
<dbReference type="InterPro" id="IPR031583">
    <property type="entry name" value="PelD_GGDEF"/>
</dbReference>
<evidence type="ECO:0000259" key="2">
    <source>
        <dbReference type="Pfam" id="PF16963"/>
    </source>
</evidence>
<keyword evidence="7" id="KW-1185">Reference proteome</keyword>
<evidence type="ECO:0000313" key="8">
    <source>
        <dbReference type="Proteomes" id="UP000261325"/>
    </source>
</evidence>
<evidence type="ECO:0000256" key="1">
    <source>
        <dbReference type="SAM" id="Phobius"/>
    </source>
</evidence>
<dbReference type="Pfam" id="PF16963">
    <property type="entry name" value="PelD_GGDEF"/>
    <property type="match status" value="1"/>
</dbReference>
<evidence type="ECO:0000313" key="6">
    <source>
        <dbReference type="Proteomes" id="UP000252795"/>
    </source>
</evidence>
<dbReference type="Gene3D" id="3.30.450.40">
    <property type="match status" value="1"/>
</dbReference>
<reference evidence="3 8" key="1">
    <citation type="journal article" date="2018" name="Nat. Biotechnol.">
        <title>A standardized bacterial taxonomy based on genome phylogeny substantially revises the tree of life.</title>
        <authorList>
            <person name="Parks D.H."/>
            <person name="Chuvochina M."/>
            <person name="Waite D.W."/>
            <person name="Rinke C."/>
            <person name="Skarshewski A."/>
            <person name="Chaumeil P.A."/>
            <person name="Hugenholtz P."/>
        </authorList>
    </citation>
    <scope>NUCLEOTIDE SEQUENCE [LARGE SCALE GENOMIC DNA]</scope>
    <source>
        <strain evidence="3">UBA9049</strain>
    </source>
</reference>
<dbReference type="RefSeq" id="WP_113879007.1">
    <property type="nucleotide sequence ID" value="NZ_DCES01000052.1"/>
</dbReference>
<sequence length="443" mass="49290">MQDTRATTTVAQSGPATEVHGWLKWLEVVLVSGLFLAAGFWLRPDDPLHVGNTFAWPVLAPLLIGLRYGFFPALMSSLLVLLVAGWHYDKAAATAYPWGWAAGMLACGLLAGEFRDYWERQLRRANAVNEYSLQRLEEFTRNFYLMKVSHDRLEQQLAGSSGSLREALRRLYGELSQTRSEGLNEESAALMLRVLARYGQLQTAAILAVEGNRNIEPKALATVGDYEAVSESDPLIRYAMQERTLVSVQTEFRKHLKKLDTDLLVVIPLISSTDDLVALCVVESIPFFSFQNRTLRLMAILAGHMADMLCQRDQTMAGSHEWQSLCSQARRAARDAEAFGLPSVLLKLQVNEQDLATLADRMTGLLRGLDVIAVNRANESPSVVLLMPLTDELGLAGYLHRLELDIRENAGRSLWDFASQQSLVVKTEAQVAEWLAREGGAID</sequence>
<reference evidence="4 7" key="2">
    <citation type="submission" date="2018-06" db="EMBL/GenBank/DDBJ databases">
        <title>Freshwater and sediment microbial communities from various areas in North America, analyzing microbe dynamics in response to fracking.</title>
        <authorList>
            <person name="Lamendella R."/>
        </authorList>
    </citation>
    <scope>NUCLEOTIDE SEQUENCE [LARGE SCALE GENOMIC DNA]</scope>
    <source>
        <strain evidence="5 6">114E</strain>
        <strain evidence="4 7">114E_o</strain>
    </source>
</reference>
<dbReference type="Proteomes" id="UP000252795">
    <property type="component" value="Unassembled WGS sequence"/>
</dbReference>
<keyword evidence="1" id="KW-1133">Transmembrane helix</keyword>
<dbReference type="Proteomes" id="UP000261325">
    <property type="component" value="Unassembled WGS sequence"/>
</dbReference>
<dbReference type="SUPFAM" id="SSF55781">
    <property type="entry name" value="GAF domain-like"/>
    <property type="match status" value="1"/>
</dbReference>
<accession>A0A350RYG6</accession>
<keyword evidence="1" id="KW-0472">Membrane</keyword>
<dbReference type="EMBL" id="DLYI01000089">
    <property type="protein sequence ID" value="HAC27598.1"/>
    <property type="molecule type" value="Genomic_DNA"/>
</dbReference>
<dbReference type="InterPro" id="IPR038367">
    <property type="entry name" value="PelD_GGDEF_sf"/>
</dbReference>
<evidence type="ECO:0000313" key="5">
    <source>
        <dbReference type="EMBL" id="RCW38043.1"/>
    </source>
</evidence>
<dbReference type="InterPro" id="IPR029016">
    <property type="entry name" value="GAF-like_dom_sf"/>
</dbReference>
<feature type="transmembrane region" description="Helical" evidence="1">
    <location>
        <begin position="95"/>
        <end position="114"/>
    </location>
</feature>
<dbReference type="EMBL" id="QNSA01000001">
    <property type="protein sequence ID" value="RBP77197.1"/>
    <property type="molecule type" value="Genomic_DNA"/>
</dbReference>
<keyword evidence="1" id="KW-0812">Transmembrane</keyword>
<gene>
    <name evidence="3" type="ORF">DCF82_07285</name>
    <name evidence="5" type="ORF">DET51_101386</name>
    <name evidence="4" type="ORF">DET64_101387</name>
</gene>
<organism evidence="3 8">
    <name type="scientific">Marinobacter nauticus</name>
    <name type="common">Marinobacter hydrocarbonoclasticus</name>
    <name type="synonym">Marinobacter aquaeolei</name>
    <dbReference type="NCBI Taxonomy" id="2743"/>
    <lineage>
        <taxon>Bacteria</taxon>
        <taxon>Pseudomonadati</taxon>
        <taxon>Pseudomonadota</taxon>
        <taxon>Gammaproteobacteria</taxon>
        <taxon>Pseudomonadales</taxon>
        <taxon>Marinobacteraceae</taxon>
        <taxon>Marinobacter</taxon>
    </lineage>
</organism>
<name>A0A350RYG6_MARNT</name>
<dbReference type="Proteomes" id="UP000253065">
    <property type="component" value="Unassembled WGS sequence"/>
</dbReference>